<keyword evidence="1" id="KW-0808">Transferase</keyword>
<reference evidence="1" key="1">
    <citation type="journal article" date="2019" name="Sci. Rep.">
        <title>Draft genome of Tanacetum cinerariifolium, the natural source of mosquito coil.</title>
        <authorList>
            <person name="Yamashiro T."/>
            <person name="Shiraishi A."/>
            <person name="Satake H."/>
            <person name="Nakayama K."/>
        </authorList>
    </citation>
    <scope>NUCLEOTIDE SEQUENCE</scope>
</reference>
<sequence>MIEVTNKKVSVAKEKLKEARTRQKSYADKHRRSRIKGVKGSVTGIVRARLYSSKCVTMGCISFICQEEGW</sequence>
<evidence type="ECO:0000313" key="1">
    <source>
        <dbReference type="EMBL" id="GFD15479.1"/>
    </source>
</evidence>
<protein>
    <submittedName>
        <fullName evidence="1">Putative nucleotidyltransferase, ribonuclease H</fullName>
    </submittedName>
</protein>
<proteinExistence type="predicted"/>
<gene>
    <name evidence="1" type="ORF">Tci_887448</name>
</gene>
<name>A0A699U2E4_TANCI</name>
<dbReference type="GO" id="GO:0016740">
    <property type="term" value="F:transferase activity"/>
    <property type="evidence" value="ECO:0007669"/>
    <property type="project" value="UniProtKB-KW"/>
</dbReference>
<dbReference type="EMBL" id="BKCJ011286757">
    <property type="protein sequence ID" value="GFD15479.1"/>
    <property type="molecule type" value="Genomic_DNA"/>
</dbReference>
<accession>A0A699U2E4</accession>
<comment type="caution">
    <text evidence="1">The sequence shown here is derived from an EMBL/GenBank/DDBJ whole genome shotgun (WGS) entry which is preliminary data.</text>
</comment>
<dbReference type="AlphaFoldDB" id="A0A699U2E4"/>
<organism evidence="1">
    <name type="scientific">Tanacetum cinerariifolium</name>
    <name type="common">Dalmatian daisy</name>
    <name type="synonym">Chrysanthemum cinerariifolium</name>
    <dbReference type="NCBI Taxonomy" id="118510"/>
    <lineage>
        <taxon>Eukaryota</taxon>
        <taxon>Viridiplantae</taxon>
        <taxon>Streptophyta</taxon>
        <taxon>Embryophyta</taxon>
        <taxon>Tracheophyta</taxon>
        <taxon>Spermatophyta</taxon>
        <taxon>Magnoliopsida</taxon>
        <taxon>eudicotyledons</taxon>
        <taxon>Gunneridae</taxon>
        <taxon>Pentapetalae</taxon>
        <taxon>asterids</taxon>
        <taxon>campanulids</taxon>
        <taxon>Asterales</taxon>
        <taxon>Asteraceae</taxon>
        <taxon>Asteroideae</taxon>
        <taxon>Anthemideae</taxon>
        <taxon>Anthemidinae</taxon>
        <taxon>Tanacetum</taxon>
    </lineage>
</organism>